<evidence type="ECO:0000313" key="10">
    <source>
        <dbReference type="EMBL" id="SEH96084.1"/>
    </source>
</evidence>
<dbReference type="RefSeq" id="WP_083076660.1">
    <property type="nucleotide sequence ID" value="NZ_JACVVN010000012.1"/>
</dbReference>
<evidence type="ECO:0000256" key="5">
    <source>
        <dbReference type="ARBA" id="ARBA00022984"/>
    </source>
</evidence>
<feature type="domain" description="L,D-TPase catalytic" evidence="9">
    <location>
        <begin position="64"/>
        <end position="200"/>
    </location>
</feature>
<keyword evidence="4 7" id="KW-0133">Cell shape</keyword>
<dbReference type="STRING" id="1679444.PYTT_2104"/>
<dbReference type="OrthoDB" id="189120at2"/>
<dbReference type="InterPro" id="IPR005490">
    <property type="entry name" value="LD_TPept_cat_dom"/>
</dbReference>
<dbReference type="GO" id="GO:0005576">
    <property type="term" value="C:extracellular region"/>
    <property type="evidence" value="ECO:0007669"/>
    <property type="project" value="TreeGrafter"/>
</dbReference>
<name>A0A1H6MES7_9BACT</name>
<dbReference type="PROSITE" id="PS51257">
    <property type="entry name" value="PROKAR_LIPOPROTEIN"/>
    <property type="match status" value="1"/>
</dbReference>
<dbReference type="GO" id="GO:0071555">
    <property type="term" value="P:cell wall organization"/>
    <property type="evidence" value="ECO:0007669"/>
    <property type="project" value="UniProtKB-UniRule"/>
</dbReference>
<organism evidence="10 11">
    <name type="scientific">Akkermansia glycaniphila</name>
    <dbReference type="NCBI Taxonomy" id="1679444"/>
    <lineage>
        <taxon>Bacteria</taxon>
        <taxon>Pseudomonadati</taxon>
        <taxon>Verrucomicrobiota</taxon>
        <taxon>Verrucomicrobiia</taxon>
        <taxon>Verrucomicrobiales</taxon>
        <taxon>Akkermansiaceae</taxon>
        <taxon>Akkermansia</taxon>
    </lineage>
</organism>
<reference evidence="11" key="1">
    <citation type="submission" date="2016-09" db="EMBL/GenBank/DDBJ databases">
        <authorList>
            <person name="Koehorst J."/>
        </authorList>
    </citation>
    <scope>NUCLEOTIDE SEQUENCE [LARGE SCALE GENOMIC DNA]</scope>
</reference>
<gene>
    <name evidence="10" type="ORF">PYTT_2104</name>
</gene>
<sequence length="200" mass="21613">MNMLRLVAAGLALSSLVSCSDLLNPKPPVAASYLYGDDPVTFKSPEERLLQGHWDNDPSLTGPLHIVIDLKQQKMIYYKGGVEIGLAPISTGKEGHGTPRGNFKILAKDAKKRSNSYGELVDSAGNVVDPDFVMGSRPIPAGLKYRGAPMFSGMQIVGGFWMHEGEVTGYPVSHGCIRLPEKMAKIFFANTPIGTPVTIR</sequence>
<evidence type="ECO:0000256" key="4">
    <source>
        <dbReference type="ARBA" id="ARBA00022960"/>
    </source>
</evidence>
<dbReference type="EMBL" id="LT629973">
    <property type="protein sequence ID" value="SEH96084.1"/>
    <property type="molecule type" value="Genomic_DNA"/>
</dbReference>
<dbReference type="SUPFAM" id="SSF141523">
    <property type="entry name" value="L,D-transpeptidase catalytic domain-like"/>
    <property type="match status" value="1"/>
</dbReference>
<dbReference type="PANTHER" id="PTHR30582:SF2">
    <property type="entry name" value="L,D-TRANSPEPTIDASE YCIB-RELATED"/>
    <property type="match status" value="1"/>
</dbReference>
<comment type="similarity">
    <text evidence="2">Belongs to the YkuD family.</text>
</comment>
<dbReference type="Pfam" id="PF03734">
    <property type="entry name" value="YkuD"/>
    <property type="match status" value="1"/>
</dbReference>
<evidence type="ECO:0000259" key="9">
    <source>
        <dbReference type="PROSITE" id="PS52029"/>
    </source>
</evidence>
<feature type="active site" description="Proton donor/acceptor" evidence="7">
    <location>
        <position position="163"/>
    </location>
</feature>
<dbReference type="KEGG" id="agl:PYTT_2104"/>
<keyword evidence="6 7" id="KW-0961">Cell wall biogenesis/degradation</keyword>
<evidence type="ECO:0000313" key="11">
    <source>
        <dbReference type="Proteomes" id="UP000176204"/>
    </source>
</evidence>
<dbReference type="GO" id="GO:0016740">
    <property type="term" value="F:transferase activity"/>
    <property type="evidence" value="ECO:0007669"/>
    <property type="project" value="UniProtKB-KW"/>
</dbReference>
<dbReference type="InterPro" id="IPR050979">
    <property type="entry name" value="LD-transpeptidase"/>
</dbReference>
<dbReference type="Proteomes" id="UP000176204">
    <property type="component" value="Chromosome I"/>
</dbReference>
<dbReference type="UniPathway" id="UPA00219"/>
<keyword evidence="11" id="KW-1185">Reference proteome</keyword>
<evidence type="ECO:0000256" key="8">
    <source>
        <dbReference type="SAM" id="SignalP"/>
    </source>
</evidence>
<dbReference type="GO" id="GO:0008360">
    <property type="term" value="P:regulation of cell shape"/>
    <property type="evidence" value="ECO:0007669"/>
    <property type="project" value="UniProtKB-UniRule"/>
</dbReference>
<comment type="pathway">
    <text evidence="1 7">Cell wall biogenesis; peptidoglycan biosynthesis.</text>
</comment>
<evidence type="ECO:0000256" key="7">
    <source>
        <dbReference type="PROSITE-ProRule" id="PRU01373"/>
    </source>
</evidence>
<keyword evidence="5 7" id="KW-0573">Peptidoglycan synthesis</keyword>
<feature type="active site" description="Nucleophile" evidence="7">
    <location>
        <position position="176"/>
    </location>
</feature>
<feature type="chain" id="PRO_5009604592" evidence="8">
    <location>
        <begin position="20"/>
        <end position="200"/>
    </location>
</feature>
<proteinExistence type="inferred from homology"/>
<keyword evidence="8" id="KW-0732">Signal</keyword>
<dbReference type="GO" id="GO:0071972">
    <property type="term" value="F:peptidoglycan L,D-transpeptidase activity"/>
    <property type="evidence" value="ECO:0007669"/>
    <property type="project" value="TreeGrafter"/>
</dbReference>
<evidence type="ECO:0000256" key="1">
    <source>
        <dbReference type="ARBA" id="ARBA00004752"/>
    </source>
</evidence>
<protein>
    <submittedName>
        <fullName evidence="10">L d-transpeptidase catalytic domain</fullName>
    </submittedName>
</protein>
<keyword evidence="3" id="KW-0808">Transferase</keyword>
<feature type="signal peptide" evidence="8">
    <location>
        <begin position="1"/>
        <end position="19"/>
    </location>
</feature>
<dbReference type="PANTHER" id="PTHR30582">
    <property type="entry name" value="L,D-TRANSPEPTIDASE"/>
    <property type="match status" value="1"/>
</dbReference>
<dbReference type="Gene3D" id="2.40.440.10">
    <property type="entry name" value="L,D-transpeptidase catalytic domain-like"/>
    <property type="match status" value="1"/>
</dbReference>
<dbReference type="PROSITE" id="PS52029">
    <property type="entry name" value="LD_TPASE"/>
    <property type="match status" value="1"/>
</dbReference>
<dbReference type="AlphaFoldDB" id="A0A1H6MES7"/>
<evidence type="ECO:0000256" key="3">
    <source>
        <dbReference type="ARBA" id="ARBA00022679"/>
    </source>
</evidence>
<evidence type="ECO:0000256" key="6">
    <source>
        <dbReference type="ARBA" id="ARBA00023316"/>
    </source>
</evidence>
<evidence type="ECO:0000256" key="2">
    <source>
        <dbReference type="ARBA" id="ARBA00005992"/>
    </source>
</evidence>
<dbReference type="GO" id="GO:0018104">
    <property type="term" value="P:peptidoglycan-protein cross-linking"/>
    <property type="evidence" value="ECO:0007669"/>
    <property type="project" value="TreeGrafter"/>
</dbReference>
<dbReference type="CDD" id="cd16913">
    <property type="entry name" value="YkuD_like"/>
    <property type="match status" value="1"/>
</dbReference>
<dbReference type="InterPro" id="IPR038063">
    <property type="entry name" value="Transpep_catalytic_dom"/>
</dbReference>
<accession>A0A1H6MES7</accession>